<dbReference type="GO" id="GO:0070212">
    <property type="term" value="P:protein poly-ADP-ribosylation"/>
    <property type="evidence" value="ECO:0007669"/>
    <property type="project" value="TreeGrafter"/>
</dbReference>
<organism evidence="7">
    <name type="scientific">Lepeophtheirus salmonis</name>
    <name type="common">Salmon louse</name>
    <name type="synonym">Caligus salmonis</name>
    <dbReference type="NCBI Taxonomy" id="72036"/>
    <lineage>
        <taxon>Eukaryota</taxon>
        <taxon>Metazoa</taxon>
        <taxon>Ecdysozoa</taxon>
        <taxon>Arthropoda</taxon>
        <taxon>Crustacea</taxon>
        <taxon>Multicrustacea</taxon>
        <taxon>Hexanauplia</taxon>
        <taxon>Copepoda</taxon>
        <taxon>Siphonostomatoida</taxon>
        <taxon>Caligidae</taxon>
        <taxon>Lepeophtheirus</taxon>
    </lineage>
</organism>
<sequence>MAVEEFSGPPPKLLWHGTKCINLLSILNAGLVINPPYAERSGDTFGRGIYTADVYDKSFGYYDQNSGYLYMFLCKAALGKTFERDDWRVNYENSNDMFNSTKVLGFHEPLSRDELHLRNGVCIPTGKITEHVTKKYRCLNYNEFVIKEESRLSADYLVRIKVLD</sequence>
<evidence type="ECO:0000256" key="4">
    <source>
        <dbReference type="ARBA" id="ARBA00033987"/>
    </source>
</evidence>
<evidence type="ECO:0000256" key="5">
    <source>
        <dbReference type="RuleBase" id="RU362114"/>
    </source>
</evidence>
<dbReference type="OrthoDB" id="2017365at2759"/>
<dbReference type="GO" id="GO:0006302">
    <property type="term" value="P:double-strand break repair"/>
    <property type="evidence" value="ECO:0007669"/>
    <property type="project" value="TreeGrafter"/>
</dbReference>
<dbReference type="EC" id="2.4.2.-" evidence="5"/>
<dbReference type="GO" id="GO:0003950">
    <property type="term" value="F:NAD+ poly-ADP-ribosyltransferase activity"/>
    <property type="evidence" value="ECO:0007669"/>
    <property type="project" value="UniProtKB-UniRule"/>
</dbReference>
<keyword evidence="2 5" id="KW-0808">Transferase</keyword>
<evidence type="ECO:0000313" key="7">
    <source>
        <dbReference type="EMBL" id="CDW36846.1"/>
    </source>
</evidence>
<keyword evidence="3 5" id="KW-0520">NAD</keyword>
<dbReference type="InterPro" id="IPR050800">
    <property type="entry name" value="ARTD/PARP"/>
</dbReference>
<evidence type="ECO:0000259" key="6">
    <source>
        <dbReference type="PROSITE" id="PS51059"/>
    </source>
</evidence>
<dbReference type="GO" id="GO:1990404">
    <property type="term" value="F:NAD+-protein mono-ADP-ribosyltransferase activity"/>
    <property type="evidence" value="ECO:0007669"/>
    <property type="project" value="TreeGrafter"/>
</dbReference>
<dbReference type="EMBL" id="HACA01019485">
    <property type="protein sequence ID" value="CDW36846.1"/>
    <property type="molecule type" value="Transcribed_RNA"/>
</dbReference>
<comment type="catalytic activity">
    <reaction evidence="4">
        <text>NAD(+) + (ADP-D-ribosyl)n-acceptor = nicotinamide + (ADP-D-ribosyl)n+1-acceptor + H(+).</text>
        <dbReference type="EC" id="2.4.2.30"/>
    </reaction>
</comment>
<dbReference type="Gene3D" id="3.90.228.10">
    <property type="match status" value="1"/>
</dbReference>
<evidence type="ECO:0000256" key="1">
    <source>
        <dbReference type="ARBA" id="ARBA00022676"/>
    </source>
</evidence>
<dbReference type="InterPro" id="IPR012317">
    <property type="entry name" value="Poly(ADP-ribose)pol_cat_dom"/>
</dbReference>
<evidence type="ECO:0000256" key="2">
    <source>
        <dbReference type="ARBA" id="ARBA00022679"/>
    </source>
</evidence>
<feature type="domain" description="PARP catalytic" evidence="6">
    <location>
        <begin position="1"/>
        <end position="164"/>
    </location>
</feature>
<dbReference type="Pfam" id="PF00644">
    <property type="entry name" value="PARP"/>
    <property type="match status" value="1"/>
</dbReference>
<evidence type="ECO:0000256" key="3">
    <source>
        <dbReference type="ARBA" id="ARBA00023027"/>
    </source>
</evidence>
<accession>A0A0K2UGQ3</accession>
<protein>
    <recommendedName>
        <fullName evidence="5">Poly [ADP-ribose] polymerase</fullName>
        <shortName evidence="5">PARP</shortName>
        <ecNumber evidence="5">2.4.2.-</ecNumber>
    </recommendedName>
</protein>
<dbReference type="PANTHER" id="PTHR10459">
    <property type="entry name" value="DNA LIGASE"/>
    <property type="match status" value="1"/>
</dbReference>
<name>A0A0K2UGQ3_LEPSM</name>
<keyword evidence="1 5" id="KW-0328">Glycosyltransferase</keyword>
<proteinExistence type="predicted"/>
<dbReference type="GO" id="GO:0005730">
    <property type="term" value="C:nucleolus"/>
    <property type="evidence" value="ECO:0007669"/>
    <property type="project" value="TreeGrafter"/>
</dbReference>
<dbReference type="PANTHER" id="PTHR10459:SF60">
    <property type="entry name" value="POLY [ADP-RIBOSE] POLYMERASE 2"/>
    <property type="match status" value="1"/>
</dbReference>
<dbReference type="PROSITE" id="PS51059">
    <property type="entry name" value="PARP_CATALYTIC"/>
    <property type="match status" value="1"/>
</dbReference>
<dbReference type="AlphaFoldDB" id="A0A0K2UGQ3"/>
<reference evidence="7" key="1">
    <citation type="submission" date="2014-05" db="EMBL/GenBank/DDBJ databases">
        <authorList>
            <person name="Chronopoulou M."/>
        </authorList>
    </citation>
    <scope>NUCLEOTIDE SEQUENCE</scope>
    <source>
        <tissue evidence="7">Whole organism</tissue>
    </source>
</reference>
<dbReference type="SUPFAM" id="SSF56399">
    <property type="entry name" value="ADP-ribosylation"/>
    <property type="match status" value="1"/>
</dbReference>